<dbReference type="OrthoDB" id="6631432at2759"/>
<dbReference type="GeneID" id="106674311"/>
<name>A0A8I6TLK8_CIMLE</name>
<dbReference type="RefSeq" id="XP_014262438.1">
    <property type="nucleotide sequence ID" value="XM_014406952.2"/>
</dbReference>
<reference evidence="2" key="1">
    <citation type="submission" date="2022-01" db="UniProtKB">
        <authorList>
            <consortium name="EnsemblMetazoa"/>
        </authorList>
    </citation>
    <scope>IDENTIFICATION</scope>
</reference>
<dbReference type="EnsemblMetazoa" id="XM_014406952.2">
    <property type="protein sequence ID" value="XP_014262438.1"/>
    <property type="gene ID" value="LOC106674311"/>
</dbReference>
<dbReference type="OMA" id="KERIFPC"/>
<organism evidence="2 3">
    <name type="scientific">Cimex lectularius</name>
    <name type="common">Bed bug</name>
    <name type="synonym">Acanthia lectularia</name>
    <dbReference type="NCBI Taxonomy" id="79782"/>
    <lineage>
        <taxon>Eukaryota</taxon>
        <taxon>Metazoa</taxon>
        <taxon>Ecdysozoa</taxon>
        <taxon>Arthropoda</taxon>
        <taxon>Hexapoda</taxon>
        <taxon>Insecta</taxon>
        <taxon>Pterygota</taxon>
        <taxon>Neoptera</taxon>
        <taxon>Paraneoptera</taxon>
        <taxon>Hemiptera</taxon>
        <taxon>Heteroptera</taxon>
        <taxon>Panheteroptera</taxon>
        <taxon>Cimicomorpha</taxon>
        <taxon>Cimicidae</taxon>
        <taxon>Cimex</taxon>
    </lineage>
</organism>
<evidence type="ECO:0000313" key="2">
    <source>
        <dbReference type="EnsemblMetazoa" id="XP_014262438.1"/>
    </source>
</evidence>
<sequence>MEQQRKHLYLLEVVVKRVTIYPKVLLQSFSFDPAQITELPILVKVNFSSFFNVEIDKDGKLGHCKVKLPKDKRPPTPADVESDNEEASGKSCIFPLSSEYMEKEIRETPMYLNCFTKTEGNMSPILLGRTKINLGSSFLETVCRGRLPAFLPASLTVDTTEKLTNIFGEESGSADISIRLSCFGNALLSDFRSLSPMMNTEFVNKEQFTKQVKGNCNILKERIFPCLC</sequence>
<accession>A0A8I6TLK8</accession>
<dbReference type="Proteomes" id="UP000494040">
    <property type="component" value="Unassembled WGS sequence"/>
</dbReference>
<dbReference type="Pfam" id="PF14924">
    <property type="entry name" value="MAP10_N"/>
    <property type="match status" value="1"/>
</dbReference>
<keyword evidence="3" id="KW-1185">Reference proteome</keyword>
<evidence type="ECO:0000313" key="3">
    <source>
        <dbReference type="Proteomes" id="UP000494040"/>
    </source>
</evidence>
<evidence type="ECO:0000256" key="1">
    <source>
        <dbReference type="SAM" id="MobiDB-lite"/>
    </source>
</evidence>
<dbReference type="AlphaFoldDB" id="A0A8I6TLK8"/>
<proteinExistence type="predicted"/>
<protein>
    <submittedName>
        <fullName evidence="2">Uncharacterized protein</fullName>
    </submittedName>
</protein>
<dbReference type="KEGG" id="clec:106674311"/>
<feature type="region of interest" description="Disordered" evidence="1">
    <location>
        <begin position="66"/>
        <end position="86"/>
    </location>
</feature>